<organism evidence="1 2">
    <name type="scientific">Aquibium oceanicum</name>
    <dbReference type="NCBI Taxonomy" id="1670800"/>
    <lineage>
        <taxon>Bacteria</taxon>
        <taxon>Pseudomonadati</taxon>
        <taxon>Pseudomonadota</taxon>
        <taxon>Alphaproteobacteria</taxon>
        <taxon>Hyphomicrobiales</taxon>
        <taxon>Phyllobacteriaceae</taxon>
        <taxon>Aquibium</taxon>
    </lineage>
</organism>
<name>A0A1L3SXJ9_9HYPH</name>
<dbReference type="Proteomes" id="UP000182840">
    <property type="component" value="Chromosome"/>
</dbReference>
<dbReference type="OrthoDB" id="9947778at2"/>
<sequence length="148" mass="16530">MRVLTDLSQKPMRGQRLRTVVIDRDEGGVRPDPGKPLGSKIEGKRMPTARWNAMSFPERVATTPPVVEVRAAGGRRQHQIPRNDRRMYRPQDQRGVSTVFVILDRETDQVLARVRGGAAHCEVEAEKLACSQGCELADLKVVFEGELA</sequence>
<gene>
    <name evidence="1" type="ORF">BSQ44_24370</name>
</gene>
<reference evidence="2" key="1">
    <citation type="submission" date="2016-11" db="EMBL/GenBank/DDBJ databases">
        <title>Mesorhizobium oceanicum sp. nov., isolated from deep seawater in South China Sea.</title>
        <authorList>
            <person name="Fu G.-Y."/>
        </authorList>
    </citation>
    <scope>NUCLEOTIDE SEQUENCE [LARGE SCALE GENOMIC DNA]</scope>
    <source>
        <strain evidence="2">B7</strain>
    </source>
</reference>
<protein>
    <submittedName>
        <fullName evidence="1">Uncharacterized protein</fullName>
    </submittedName>
</protein>
<accession>A0A1L3SXJ9</accession>
<keyword evidence="2" id="KW-1185">Reference proteome</keyword>
<dbReference type="EMBL" id="CP018171">
    <property type="protein sequence ID" value="APH74157.1"/>
    <property type="molecule type" value="Genomic_DNA"/>
</dbReference>
<proteinExistence type="predicted"/>
<dbReference type="KEGG" id="meso:BSQ44_24370"/>
<evidence type="ECO:0000313" key="2">
    <source>
        <dbReference type="Proteomes" id="UP000182840"/>
    </source>
</evidence>
<evidence type="ECO:0000313" key="1">
    <source>
        <dbReference type="EMBL" id="APH74157.1"/>
    </source>
</evidence>
<dbReference type="RefSeq" id="WP_072607619.1">
    <property type="nucleotide sequence ID" value="NZ_CP018171.1"/>
</dbReference>
<dbReference type="AlphaFoldDB" id="A0A1L3SXJ9"/>